<dbReference type="Proteomes" id="UP000243579">
    <property type="component" value="Unassembled WGS sequence"/>
</dbReference>
<dbReference type="UniPathway" id="UPA00378"/>
<dbReference type="EMBL" id="JNBR01001482">
    <property type="protein sequence ID" value="OQR86813.1"/>
    <property type="molecule type" value="Genomic_DNA"/>
</dbReference>
<evidence type="ECO:0000256" key="3">
    <source>
        <dbReference type="ARBA" id="ARBA00004127"/>
    </source>
</evidence>
<feature type="transmembrane region" description="Helical" evidence="16">
    <location>
        <begin position="167"/>
        <end position="184"/>
    </location>
</feature>
<evidence type="ECO:0000259" key="18">
    <source>
        <dbReference type="Pfam" id="PF21436"/>
    </source>
</evidence>
<evidence type="ECO:0000256" key="11">
    <source>
        <dbReference type="ARBA" id="ARBA00022842"/>
    </source>
</evidence>
<evidence type="ECO:0000256" key="1">
    <source>
        <dbReference type="ARBA" id="ARBA00001936"/>
    </source>
</evidence>
<comment type="similarity">
    <text evidence="5">Belongs to the STT3 family.</text>
</comment>
<dbReference type="InterPro" id="IPR003674">
    <property type="entry name" value="Oligo_trans_STT3"/>
</dbReference>
<keyword evidence="13 16" id="KW-0472">Membrane</keyword>
<dbReference type="EC" id="2.4.99.18" evidence="6"/>
<feature type="transmembrane region" description="Helical" evidence="16">
    <location>
        <begin position="414"/>
        <end position="432"/>
    </location>
</feature>
<feature type="transmembrane region" description="Helical" evidence="16">
    <location>
        <begin position="42"/>
        <end position="61"/>
    </location>
</feature>
<evidence type="ECO:0000256" key="8">
    <source>
        <dbReference type="ARBA" id="ARBA00022679"/>
    </source>
</evidence>
<dbReference type="GO" id="GO:0012505">
    <property type="term" value="C:endomembrane system"/>
    <property type="evidence" value="ECO:0007669"/>
    <property type="project" value="UniProtKB-SubCell"/>
</dbReference>
<evidence type="ECO:0000256" key="9">
    <source>
        <dbReference type="ARBA" id="ARBA00022692"/>
    </source>
</evidence>
<feature type="transmembrane region" description="Helical" evidence="16">
    <location>
        <begin position="140"/>
        <end position="161"/>
    </location>
</feature>
<proteinExistence type="inferred from homology"/>
<accession>A0A1V9YM75</accession>
<comment type="cofactor">
    <cofactor evidence="1">
        <name>Mn(2+)</name>
        <dbReference type="ChEBI" id="CHEBI:29035"/>
    </cofactor>
</comment>
<comment type="cofactor">
    <cofactor evidence="2">
        <name>Mg(2+)</name>
        <dbReference type="ChEBI" id="CHEBI:18420"/>
    </cofactor>
</comment>
<name>A0A1V9YM75_ACHHY</name>
<dbReference type="STRING" id="1202772.A0A1V9YM75"/>
<dbReference type="InterPro" id="IPR048307">
    <property type="entry name" value="STT3_N"/>
</dbReference>
<reference evidence="19 20" key="1">
    <citation type="journal article" date="2014" name="Genome Biol. Evol.">
        <title>The secreted proteins of Achlya hypogyna and Thraustotheca clavata identify the ancestral oomycete secretome and reveal gene acquisitions by horizontal gene transfer.</title>
        <authorList>
            <person name="Misner I."/>
            <person name="Blouin N."/>
            <person name="Leonard G."/>
            <person name="Richards T.A."/>
            <person name="Lane C.E."/>
        </authorList>
    </citation>
    <scope>NUCLEOTIDE SEQUENCE [LARGE SCALE GENOMIC DNA]</scope>
    <source>
        <strain evidence="19 20">ATCC 48635</strain>
    </source>
</reference>
<dbReference type="PANTHER" id="PTHR13872">
    <property type="entry name" value="DOLICHYL-DIPHOSPHOOLIGOSACCHARIDE--PROTEIN GLYCOSYLTRANSFERASE SUBUNIT"/>
    <property type="match status" value="1"/>
</dbReference>
<dbReference type="PANTHER" id="PTHR13872:SF1">
    <property type="entry name" value="DOLICHYL-DIPHOSPHOOLIGOSACCHARIDE--PROTEIN GLYCOSYLTRANSFERASE SUBUNIT STT3B"/>
    <property type="match status" value="1"/>
</dbReference>
<comment type="catalytic activity">
    <reaction evidence="15">
        <text>a di-trans,poly-cis-dolichyl diphosphooligosaccharide + L-asparaginyl-[protein] = N(4)-(oligosaccharide-(1-&gt;4)-N-acetyl-beta-D-glucosaminyl-(1-&gt;4)-N-acetyl-beta-D-glucosaminyl)-L-asparaginyl-[protein] + a di-trans,poly-cis-dolichyl diphosphate + H(+)</text>
        <dbReference type="Rhea" id="RHEA:22980"/>
        <dbReference type="Rhea" id="RHEA-COMP:12804"/>
        <dbReference type="Rhea" id="RHEA-COMP:12805"/>
        <dbReference type="Rhea" id="RHEA-COMP:19506"/>
        <dbReference type="Rhea" id="RHEA-COMP:19509"/>
        <dbReference type="ChEBI" id="CHEBI:15378"/>
        <dbReference type="ChEBI" id="CHEBI:50347"/>
        <dbReference type="ChEBI" id="CHEBI:57497"/>
        <dbReference type="ChEBI" id="CHEBI:57570"/>
        <dbReference type="ChEBI" id="CHEBI:132529"/>
        <dbReference type="EC" id="2.4.99.18"/>
    </reaction>
</comment>
<evidence type="ECO:0000256" key="12">
    <source>
        <dbReference type="ARBA" id="ARBA00022989"/>
    </source>
</evidence>
<feature type="transmembrane region" description="Helical" evidence="16">
    <location>
        <begin position="438"/>
        <end position="458"/>
    </location>
</feature>
<keyword evidence="20" id="KW-1185">Reference proteome</keyword>
<dbReference type="AlphaFoldDB" id="A0A1V9YM75"/>
<protein>
    <recommendedName>
        <fullName evidence="6">dolichyl-diphosphooligosaccharide--protein glycotransferase</fullName>
        <ecNumber evidence="6">2.4.99.18</ecNumber>
    </recommendedName>
</protein>
<evidence type="ECO:0000256" key="15">
    <source>
        <dbReference type="ARBA" id="ARBA00048829"/>
    </source>
</evidence>
<evidence type="ECO:0000256" key="2">
    <source>
        <dbReference type="ARBA" id="ARBA00001946"/>
    </source>
</evidence>
<evidence type="ECO:0000313" key="19">
    <source>
        <dbReference type="EMBL" id="OQR86813.1"/>
    </source>
</evidence>
<feature type="domain" description="STT3/PglB/AglB core" evidence="18">
    <location>
        <begin position="607"/>
        <end position="663"/>
    </location>
</feature>
<keyword evidence="12 16" id="KW-1133">Transmembrane helix</keyword>
<feature type="transmembrane region" description="Helical" evidence="16">
    <location>
        <begin position="225"/>
        <end position="251"/>
    </location>
</feature>
<feature type="transmembrane region" description="Helical" evidence="16">
    <location>
        <begin position="332"/>
        <end position="351"/>
    </location>
</feature>
<dbReference type="GO" id="GO:0016020">
    <property type="term" value="C:membrane"/>
    <property type="evidence" value="ECO:0007669"/>
    <property type="project" value="InterPro"/>
</dbReference>
<comment type="pathway">
    <text evidence="4">Protein modification; protein glycosylation.</text>
</comment>
<keyword evidence="9 16" id="KW-0812">Transmembrane</keyword>
<organism evidence="19 20">
    <name type="scientific">Achlya hypogyna</name>
    <name type="common">Oomycete</name>
    <name type="synonym">Protoachlya hypogyna</name>
    <dbReference type="NCBI Taxonomy" id="1202772"/>
    <lineage>
        <taxon>Eukaryota</taxon>
        <taxon>Sar</taxon>
        <taxon>Stramenopiles</taxon>
        <taxon>Oomycota</taxon>
        <taxon>Saprolegniomycetes</taxon>
        <taxon>Saprolegniales</taxon>
        <taxon>Achlyaceae</taxon>
        <taxon>Achlya</taxon>
    </lineage>
</organism>
<keyword evidence="7" id="KW-0328">Glycosyltransferase</keyword>
<sequence length="784" mass="86813">MAGQRDKTAKAAPAAAKATSATAEWKPAAFRVKTETTAWDRVLCAGLLGLICVLAVAIRLFSVVKWGRVIHEYDPQFNFRTSKFLATNSFDEFLNWFDDRAWYPLGRVVGGTLYPGLMLISASVYRVLHFLGFPMSILDVCVYFSPFFAAATAVATFALTYHITKQMRTGLIAAFFISIAPAYISRSVGGSYDNEGVAIFLLVLVFYLWVKAVDSGSMVDAAFTAGAYFAMVLSWGGYVFLINVIPIHVLFLVLSGRYTPQLYIAYSTFYVLGTILAMQVPFVGFNVIQKAECIGSHGVFGGLQVFAFGKYLQSHLTSSLSAPQVRSLIQTAAIGLGGLIAAVAVVLQLTGKLQWTGRSLTLLDPTYASKYIPIIASVSEHQPTSWAAFYMSFGPILMVMPLGLYYLFAPTAELSPAVVFIIIYSTLSWYFAGIMNRLVLTLAPAACVVASIGVSGLLDRVFFVIKRDEHDGFMDATCFFNEEADVKAAKLRKIQEASRTQGHRGPPVVQEDDPFGDMVGLVGSALYLERPALPERKSPGIVQGFAALMGMFLAWQLFHGSSISSKAYSSTSLVHEQVNRSTWEFTVHDDFREAFAWLRHNTREDARVLSWWDYGYQISSLANRTVLVDNNTWNNTHIATVGRVFGSTEAEAYPILQSLDVDYVLLLFGGVSAFDGDDLDKFPWFLRIAQGVFPESVDIGRFQVNGGVQVTPGATEAMEQCVLYKLSYYRFEGMSPEYKQPAGYDTNRNARVRTAPIELTHFDEVFTSNGWIVRIFQLKKHLLQ</sequence>
<comment type="subcellular location">
    <subcellularLocation>
        <location evidence="3">Endomembrane system</location>
        <topology evidence="3">Multi-pass membrane protein</topology>
    </subcellularLocation>
</comment>
<evidence type="ECO:0000256" key="13">
    <source>
        <dbReference type="ARBA" id="ARBA00023136"/>
    </source>
</evidence>
<dbReference type="Pfam" id="PF21436">
    <property type="entry name" value="STT3-PglB_core"/>
    <property type="match status" value="1"/>
</dbReference>
<dbReference type="Pfam" id="PF02516">
    <property type="entry name" value="STT3"/>
    <property type="match status" value="1"/>
</dbReference>
<feature type="transmembrane region" description="Helical" evidence="16">
    <location>
        <begin position="263"/>
        <end position="288"/>
    </location>
</feature>
<dbReference type="Gene3D" id="3.40.50.12610">
    <property type="match status" value="1"/>
</dbReference>
<feature type="transmembrane region" description="Helical" evidence="16">
    <location>
        <begin position="108"/>
        <end position="128"/>
    </location>
</feature>
<evidence type="ECO:0000259" key="17">
    <source>
        <dbReference type="Pfam" id="PF02516"/>
    </source>
</evidence>
<feature type="transmembrane region" description="Helical" evidence="16">
    <location>
        <begin position="196"/>
        <end position="213"/>
    </location>
</feature>
<evidence type="ECO:0000256" key="16">
    <source>
        <dbReference type="SAM" id="Phobius"/>
    </source>
</evidence>
<evidence type="ECO:0000256" key="14">
    <source>
        <dbReference type="ARBA" id="ARBA00023211"/>
    </source>
</evidence>
<keyword evidence="11" id="KW-0460">Magnesium</keyword>
<evidence type="ECO:0000256" key="4">
    <source>
        <dbReference type="ARBA" id="ARBA00004922"/>
    </source>
</evidence>
<feature type="domain" description="Oligosaccharyl transferase STT3 N-terminal" evidence="17">
    <location>
        <begin position="49"/>
        <end position="449"/>
    </location>
</feature>
<evidence type="ECO:0000256" key="7">
    <source>
        <dbReference type="ARBA" id="ARBA00022676"/>
    </source>
</evidence>
<keyword evidence="10" id="KW-0479">Metal-binding</keyword>
<dbReference type="GO" id="GO:0004579">
    <property type="term" value="F:dolichyl-diphosphooligosaccharide-protein glycotransferase activity"/>
    <property type="evidence" value="ECO:0007669"/>
    <property type="project" value="UniProtKB-EC"/>
</dbReference>
<gene>
    <name evidence="19" type="ORF">ACHHYP_09929</name>
</gene>
<comment type="caution">
    <text evidence="19">The sequence shown here is derived from an EMBL/GenBank/DDBJ whole genome shotgun (WGS) entry which is preliminary data.</text>
</comment>
<feature type="transmembrane region" description="Helical" evidence="16">
    <location>
        <begin position="387"/>
        <end position="407"/>
    </location>
</feature>
<keyword evidence="14" id="KW-0464">Manganese</keyword>
<evidence type="ECO:0000313" key="20">
    <source>
        <dbReference type="Proteomes" id="UP000243579"/>
    </source>
</evidence>
<dbReference type="GO" id="GO:0046872">
    <property type="term" value="F:metal ion binding"/>
    <property type="evidence" value="ECO:0007669"/>
    <property type="project" value="UniProtKB-KW"/>
</dbReference>
<dbReference type="OrthoDB" id="10261066at2759"/>
<dbReference type="InterPro" id="IPR048999">
    <property type="entry name" value="STT3-PglB_core"/>
</dbReference>
<keyword evidence="8 19" id="KW-0808">Transferase</keyword>
<evidence type="ECO:0000256" key="10">
    <source>
        <dbReference type="ARBA" id="ARBA00022723"/>
    </source>
</evidence>
<evidence type="ECO:0000256" key="6">
    <source>
        <dbReference type="ARBA" id="ARBA00012605"/>
    </source>
</evidence>
<evidence type="ECO:0000256" key="5">
    <source>
        <dbReference type="ARBA" id="ARBA00010810"/>
    </source>
</evidence>